<proteinExistence type="inferred from homology"/>
<dbReference type="EMBL" id="CP040819">
    <property type="protein sequence ID" value="QDL94045.1"/>
    <property type="molecule type" value="Genomic_DNA"/>
</dbReference>
<dbReference type="KEGG" id="ppru:FDP22_19435"/>
<evidence type="ECO:0000256" key="4">
    <source>
        <dbReference type="ARBA" id="ARBA00023163"/>
    </source>
</evidence>
<evidence type="ECO:0000259" key="5">
    <source>
        <dbReference type="PROSITE" id="PS50931"/>
    </source>
</evidence>
<dbReference type="Gene3D" id="1.10.10.10">
    <property type="entry name" value="Winged helix-like DNA-binding domain superfamily/Winged helix DNA-binding domain"/>
    <property type="match status" value="1"/>
</dbReference>
<feature type="domain" description="HTH lysR-type" evidence="5">
    <location>
        <begin position="27"/>
        <end position="84"/>
    </location>
</feature>
<keyword evidence="2" id="KW-0805">Transcription regulation</keyword>
<keyword evidence="4" id="KW-0804">Transcription</keyword>
<organism evidence="6 7">
    <name type="scientific">Paroceanicella profunda</name>
    <dbReference type="NCBI Taxonomy" id="2579971"/>
    <lineage>
        <taxon>Bacteria</taxon>
        <taxon>Pseudomonadati</taxon>
        <taxon>Pseudomonadota</taxon>
        <taxon>Alphaproteobacteria</taxon>
        <taxon>Rhodobacterales</taxon>
        <taxon>Paracoccaceae</taxon>
        <taxon>Paroceanicella</taxon>
    </lineage>
</organism>
<dbReference type="PANTHER" id="PTHR30419">
    <property type="entry name" value="HTH-TYPE TRANSCRIPTIONAL REGULATOR YBHD"/>
    <property type="match status" value="1"/>
</dbReference>
<dbReference type="GO" id="GO:0003700">
    <property type="term" value="F:DNA-binding transcription factor activity"/>
    <property type="evidence" value="ECO:0007669"/>
    <property type="project" value="InterPro"/>
</dbReference>
<evidence type="ECO:0000256" key="2">
    <source>
        <dbReference type="ARBA" id="ARBA00023015"/>
    </source>
</evidence>
<sequence length="338" mass="37153">MHMPEGLNHYENSAPRAREDRLVRRGMRLPHLRLMAALESTGQISAAATALAMSQPAASRLCAEMEEMTGVTLYRRTGRGVELTVYGQRLARRARTILRELDEADREITELRSGLSGRVRIGAVTGAAIELLLPAIRQARVNYPGIDISVEVGTSDELCGILDSGRIDFFLGRIPATRELRRYGAEFLAEEPVSLVVRPGHPLLRQNPVRLEDCVRYDWVMQPEGTLLRRTVEDRLQQLAVALPAKVLSTSSLLLTLITISQTNAITPVARSVADFFGASAEFGARLEALPLAQVITISPYSIVSLPGQSLSPASQIIHDLVRRRFIDRGAQPAPLPP</sequence>
<accession>A0A5B8G019</accession>
<comment type="similarity">
    <text evidence="1">Belongs to the LysR transcriptional regulatory family.</text>
</comment>
<dbReference type="Pfam" id="PF00126">
    <property type="entry name" value="HTH_1"/>
    <property type="match status" value="1"/>
</dbReference>
<keyword evidence="6" id="KW-0614">Plasmid</keyword>
<reference evidence="6 7" key="1">
    <citation type="submission" date="2019-06" db="EMBL/GenBank/DDBJ databases">
        <title>Genome sequence of Rhodobacteraceae bacterium D4M1.</title>
        <authorList>
            <person name="Cao J."/>
        </authorList>
    </citation>
    <scope>NUCLEOTIDE SEQUENCE [LARGE SCALE GENOMIC DNA]</scope>
    <source>
        <strain evidence="6 7">D4M1</strain>
        <plasmid evidence="7">pd4m1a</plasmid>
    </source>
</reference>
<dbReference type="PANTHER" id="PTHR30419:SF8">
    <property type="entry name" value="NITROGEN ASSIMILATION TRANSCRIPTIONAL ACTIVATOR-RELATED"/>
    <property type="match status" value="1"/>
</dbReference>
<keyword evidence="3" id="KW-0238">DNA-binding</keyword>
<dbReference type="GO" id="GO:0005829">
    <property type="term" value="C:cytosol"/>
    <property type="evidence" value="ECO:0007669"/>
    <property type="project" value="TreeGrafter"/>
</dbReference>
<evidence type="ECO:0000256" key="1">
    <source>
        <dbReference type="ARBA" id="ARBA00009437"/>
    </source>
</evidence>
<dbReference type="InterPro" id="IPR036390">
    <property type="entry name" value="WH_DNA-bd_sf"/>
</dbReference>
<dbReference type="InterPro" id="IPR005119">
    <property type="entry name" value="LysR_subst-bd"/>
</dbReference>
<dbReference type="OrthoDB" id="9803030at2"/>
<evidence type="ECO:0000313" key="7">
    <source>
        <dbReference type="Proteomes" id="UP000305888"/>
    </source>
</evidence>
<dbReference type="SUPFAM" id="SSF46785">
    <property type="entry name" value="Winged helix' DNA-binding domain"/>
    <property type="match status" value="1"/>
</dbReference>
<dbReference type="InterPro" id="IPR050950">
    <property type="entry name" value="HTH-type_LysR_regulators"/>
</dbReference>
<dbReference type="SUPFAM" id="SSF53850">
    <property type="entry name" value="Periplasmic binding protein-like II"/>
    <property type="match status" value="1"/>
</dbReference>
<dbReference type="Pfam" id="PF03466">
    <property type="entry name" value="LysR_substrate"/>
    <property type="match status" value="1"/>
</dbReference>
<geneLocation type="plasmid" evidence="7">
    <name>pd4m1a</name>
</geneLocation>
<dbReference type="Gene3D" id="3.40.190.10">
    <property type="entry name" value="Periplasmic binding protein-like II"/>
    <property type="match status" value="2"/>
</dbReference>
<dbReference type="InterPro" id="IPR036388">
    <property type="entry name" value="WH-like_DNA-bd_sf"/>
</dbReference>
<name>A0A5B8G019_9RHOB</name>
<dbReference type="GO" id="GO:0003677">
    <property type="term" value="F:DNA binding"/>
    <property type="evidence" value="ECO:0007669"/>
    <property type="project" value="UniProtKB-KW"/>
</dbReference>
<dbReference type="PROSITE" id="PS50931">
    <property type="entry name" value="HTH_LYSR"/>
    <property type="match status" value="1"/>
</dbReference>
<dbReference type="Proteomes" id="UP000305888">
    <property type="component" value="Plasmid pD4M1A"/>
</dbReference>
<evidence type="ECO:0000313" key="6">
    <source>
        <dbReference type="EMBL" id="QDL94045.1"/>
    </source>
</evidence>
<protein>
    <submittedName>
        <fullName evidence="6">LysR family transcriptional regulator</fullName>
    </submittedName>
</protein>
<evidence type="ECO:0000256" key="3">
    <source>
        <dbReference type="ARBA" id="ARBA00023125"/>
    </source>
</evidence>
<gene>
    <name evidence="6" type="ORF">FDP22_19435</name>
</gene>
<dbReference type="AlphaFoldDB" id="A0A5B8G019"/>
<dbReference type="InterPro" id="IPR000847">
    <property type="entry name" value="LysR_HTH_N"/>
</dbReference>
<keyword evidence="7" id="KW-1185">Reference proteome</keyword>